<feature type="transmembrane region" description="Helical" evidence="2">
    <location>
        <begin position="156"/>
        <end position="180"/>
    </location>
</feature>
<proteinExistence type="predicted"/>
<feature type="transmembrane region" description="Helical" evidence="2">
    <location>
        <begin position="114"/>
        <end position="135"/>
    </location>
</feature>
<feature type="compositionally biased region" description="Polar residues" evidence="1">
    <location>
        <begin position="1"/>
        <end position="14"/>
    </location>
</feature>
<feature type="transmembrane region" description="Helical" evidence="2">
    <location>
        <begin position="28"/>
        <end position="52"/>
    </location>
</feature>
<dbReference type="RefSeq" id="WP_064725067.1">
    <property type="nucleotide sequence ID" value="NZ_JBFBMA010000006.1"/>
</dbReference>
<keyword evidence="2" id="KW-0812">Transmembrane</keyword>
<feature type="transmembrane region" description="Helical" evidence="2">
    <location>
        <begin position="81"/>
        <end position="102"/>
    </location>
</feature>
<organism evidence="3 4">
    <name type="scientific">Rothia kristinae</name>
    <dbReference type="NCBI Taxonomy" id="37923"/>
    <lineage>
        <taxon>Bacteria</taxon>
        <taxon>Bacillati</taxon>
        <taxon>Actinomycetota</taxon>
        <taxon>Actinomycetes</taxon>
        <taxon>Micrococcales</taxon>
        <taxon>Micrococcaceae</taxon>
        <taxon>Rothia</taxon>
    </lineage>
</organism>
<comment type="caution">
    <text evidence="3">The sequence shown here is derived from an EMBL/GenBank/DDBJ whole genome shotgun (WGS) entry which is preliminary data.</text>
</comment>
<protein>
    <submittedName>
        <fullName evidence="3">Uncharacterized protein</fullName>
    </submittedName>
</protein>
<name>A0A199NUM1_9MICC</name>
<evidence type="ECO:0000313" key="3">
    <source>
        <dbReference type="EMBL" id="OAX52406.1"/>
    </source>
</evidence>
<sequence>MTDSPGQPTPSESSGAAREPERNENPRAAAGITYGAMLLAAVVFSVLIVVAIRSETAGSLSGAGLLDADDVVGLLRNGTGVYFVVALTVQLVSMALGGRMHLSVTAVDSRSDLLHLSIGFLPVMITVVGVVALFICSRLVAARQVRRQERVAPDQVWLSSLVTAGLLTVFAMVLTMVLAGRATEDGDYAVRLHFWAMSPGLVICPLVFRHAAGRLGSAHRSGA</sequence>
<accession>A0A199NUM1</accession>
<keyword evidence="2" id="KW-0472">Membrane</keyword>
<dbReference type="Proteomes" id="UP000053171">
    <property type="component" value="Unassembled WGS sequence"/>
</dbReference>
<dbReference type="EMBL" id="LJBJ02000004">
    <property type="protein sequence ID" value="OAX52406.1"/>
    <property type="molecule type" value="Genomic_DNA"/>
</dbReference>
<keyword evidence="4" id="KW-1185">Reference proteome</keyword>
<keyword evidence="2" id="KW-1133">Transmembrane helix</keyword>
<dbReference type="AlphaFoldDB" id="A0A199NUM1"/>
<gene>
    <name evidence="3" type="ORF">AN277_0203355</name>
</gene>
<evidence type="ECO:0000313" key="4">
    <source>
        <dbReference type="Proteomes" id="UP000053171"/>
    </source>
</evidence>
<evidence type="ECO:0000256" key="1">
    <source>
        <dbReference type="SAM" id="MobiDB-lite"/>
    </source>
</evidence>
<evidence type="ECO:0000256" key="2">
    <source>
        <dbReference type="SAM" id="Phobius"/>
    </source>
</evidence>
<feature type="transmembrane region" description="Helical" evidence="2">
    <location>
        <begin position="192"/>
        <end position="212"/>
    </location>
</feature>
<feature type="region of interest" description="Disordered" evidence="1">
    <location>
        <begin position="1"/>
        <end position="24"/>
    </location>
</feature>
<reference evidence="3" key="1">
    <citation type="submission" date="2016-06" db="EMBL/GenBank/DDBJ databases">
        <title>Identification of putative biosynthetic pathways for the production of bioactive secondary metabolites by the marine actinomycete Kocuria kristinae RUTW2-3.</title>
        <authorList>
            <person name="Waterworth S.C."/>
            <person name="Walmsley T.A."/>
            <person name="Matongo T."/>
            <person name="Davies-Coleman M.T."/>
            <person name="Dorrington R.A."/>
        </authorList>
    </citation>
    <scope>NUCLEOTIDE SEQUENCE [LARGE SCALE GENOMIC DNA]</scope>
    <source>
        <strain evidence="3">RUTW2-3</strain>
    </source>
</reference>